<keyword evidence="5 6" id="KW-0720">Serine protease</keyword>
<dbReference type="InterPro" id="IPR046450">
    <property type="entry name" value="PA_dom_sf"/>
</dbReference>
<protein>
    <submittedName>
        <fullName evidence="9">S8 family serine peptidase</fullName>
    </submittedName>
</protein>
<comment type="similarity">
    <text evidence="1 6">Belongs to the peptidase S8 family.</text>
</comment>
<feature type="active site" description="Charge relay system" evidence="6">
    <location>
        <position position="205"/>
    </location>
</feature>
<dbReference type="PROSITE" id="PS51272">
    <property type="entry name" value="SLH"/>
    <property type="match status" value="3"/>
</dbReference>
<organism evidence="9 10">
    <name type="scientific">Faecousia intestinalis</name>
    <dbReference type="NCBI Taxonomy" id="3133167"/>
    <lineage>
        <taxon>Bacteria</taxon>
        <taxon>Bacillati</taxon>
        <taxon>Bacillota</taxon>
        <taxon>Clostridia</taxon>
        <taxon>Eubacteriales</taxon>
        <taxon>Oscillospiraceae</taxon>
        <taxon>Faecousia</taxon>
    </lineage>
</organism>
<name>A0ABV1G4G1_9FIRM</name>
<dbReference type="Pfam" id="PF02368">
    <property type="entry name" value="Big_2"/>
    <property type="match status" value="1"/>
</dbReference>
<dbReference type="Gene3D" id="2.60.40.1710">
    <property type="entry name" value="Subtilisin-like superfamily"/>
    <property type="match status" value="1"/>
</dbReference>
<dbReference type="PANTHER" id="PTHR43399">
    <property type="entry name" value="SUBTILISIN-RELATED"/>
    <property type="match status" value="1"/>
</dbReference>
<feature type="signal peptide" evidence="7">
    <location>
        <begin position="1"/>
        <end position="27"/>
    </location>
</feature>
<evidence type="ECO:0000256" key="3">
    <source>
        <dbReference type="ARBA" id="ARBA00022737"/>
    </source>
</evidence>
<evidence type="ECO:0000259" key="8">
    <source>
        <dbReference type="PROSITE" id="PS51272"/>
    </source>
</evidence>
<dbReference type="PROSITE" id="PS00138">
    <property type="entry name" value="SUBTILASE_SER"/>
    <property type="match status" value="1"/>
</dbReference>
<dbReference type="RefSeq" id="WP_349134974.1">
    <property type="nucleotide sequence ID" value="NZ_JBBMFF010000142.1"/>
</dbReference>
<keyword evidence="4 6" id="KW-0378">Hydrolase</keyword>
<dbReference type="PANTHER" id="PTHR43399:SF4">
    <property type="entry name" value="CELL WALL-ASSOCIATED PROTEASE"/>
    <property type="match status" value="1"/>
</dbReference>
<feature type="active site" description="Charge relay system" evidence="6">
    <location>
        <position position="667"/>
    </location>
</feature>
<dbReference type="InterPro" id="IPR051048">
    <property type="entry name" value="Peptidase_S8/S53_subtilisin"/>
</dbReference>
<proteinExistence type="inferred from homology"/>
<dbReference type="Pfam" id="PF00082">
    <property type="entry name" value="Peptidase_S8"/>
    <property type="match status" value="1"/>
</dbReference>
<dbReference type="EMBL" id="JBBMFF010000142">
    <property type="protein sequence ID" value="MEQ2510270.1"/>
    <property type="molecule type" value="Genomic_DNA"/>
</dbReference>
<dbReference type="Gene3D" id="3.40.50.200">
    <property type="entry name" value="Peptidase S8/S53 domain"/>
    <property type="match status" value="1"/>
</dbReference>
<dbReference type="InterPro" id="IPR003343">
    <property type="entry name" value="Big_2"/>
</dbReference>
<feature type="domain" description="SLH" evidence="8">
    <location>
        <begin position="2058"/>
        <end position="2118"/>
    </location>
</feature>
<dbReference type="SUPFAM" id="SSF49373">
    <property type="entry name" value="Invasin/intimin cell-adhesion fragments"/>
    <property type="match status" value="1"/>
</dbReference>
<dbReference type="SMART" id="SM00635">
    <property type="entry name" value="BID_2"/>
    <property type="match status" value="1"/>
</dbReference>
<evidence type="ECO:0000256" key="2">
    <source>
        <dbReference type="ARBA" id="ARBA00022670"/>
    </source>
</evidence>
<evidence type="ECO:0000313" key="9">
    <source>
        <dbReference type="EMBL" id="MEQ2510270.1"/>
    </source>
</evidence>
<feature type="domain" description="SLH" evidence="8">
    <location>
        <begin position="2119"/>
        <end position="2182"/>
    </location>
</feature>
<evidence type="ECO:0000256" key="5">
    <source>
        <dbReference type="ARBA" id="ARBA00022825"/>
    </source>
</evidence>
<dbReference type="InterPro" id="IPR008964">
    <property type="entry name" value="Invasin/intimin_cell_adhesion"/>
</dbReference>
<evidence type="ECO:0000256" key="1">
    <source>
        <dbReference type="ARBA" id="ARBA00011073"/>
    </source>
</evidence>
<dbReference type="InterPro" id="IPR003137">
    <property type="entry name" value="PA_domain"/>
</dbReference>
<dbReference type="Proteomes" id="UP001491552">
    <property type="component" value="Unassembled WGS sequence"/>
</dbReference>
<dbReference type="InterPro" id="IPR001119">
    <property type="entry name" value="SLH_dom"/>
</dbReference>
<feature type="active site" description="Charge relay system" evidence="6">
    <location>
        <position position="298"/>
    </location>
</feature>
<dbReference type="InterPro" id="IPR036852">
    <property type="entry name" value="Peptidase_S8/S53_dom_sf"/>
</dbReference>
<dbReference type="InterPro" id="IPR023828">
    <property type="entry name" value="Peptidase_S8_Ser-AS"/>
</dbReference>
<sequence length="2241" mass="239084">MKKKLKQLLALVLTLAVVMGFALPAAAADPGPRVTIEKVSNDAVTAEPEMHTAETKEDTPQYADTDMVRVSITLAGASTVDAGYATRGIANNAAADIYRTGLKVQQQAMAQRISQDVLGGEALDVVWNMTLLTNTISANVPYGKIEAIEALDGVASVTLENRYEPDVVSTGDADPDMATSGAMIGSTAAWADGYTGAGSRIAVIDTGTDTDHISFDGKAFEYSLEQLAADAGKSKDEFVASLDLLDVDEIAAVLPKLNISKLVPDASKLYLTSKLPFAFNYVDEDFDITHDNDKQGEHGSHVAGIATANRYVSDGKGGYEKALDSVFVQGVAPDAQLITMKVFGKGGGAYDSDYMVAIEDAVMLGCDAVNLSLGSGNAGFTTPDAKYQSILDKLAETDTVVSISAGNSSSWPENSVNGTGALYLDDVNFATGGSPGSYKNSFGVASVDNSGTTGYSFSYGDGAKVFYTDTADSGYTNKAFATLDTSADGSGTEYEYVYFENTGADADGNSLLTDYADVVSGKIAFVFRGTSSFYQKHMAVAAAGAAGAVVCNNQAGVIRMDLSDSTATIPCISILQTEAADIKAASTPVYAEDGTTVLYYTGKLTVSGKMSTSTGSSGSYTMSDFSSWGVPSDLSMKPEITAPGGNIYSVNGAVAGGQAYEVMSGTSMAAPQVAGMAALVAQYIRENGLKEKTGVSVRHLAQSLLMSTAEPVYDASTKSWYSILRQGAGLANVSNAIHAESYVLVNGQPDGKVKVELGDDPDRTGVYSADFTLNNLTDEAIEYTLSADVFTQAPASVDGVLYLLPKTVSMAANVVWTVDGKVLTAPSELTAYDFDKDGDTDADDAQLLLDDVTAGAGKLKADVDGDGDTDTHDVSELLKLISAAKVVLPADGSISVHVTFSLIDEEKEFLDAYYTNGAYVEAFLYANPVSAEDGVERVSHSIPVLGFYGNWSDASMFDKGTLSEYWYEKETRNPYLPDSDGSPNMFGNMATVKYANEDGEYYYFGNPLAEDDEYVPARNALNNENGDQIFKLYFASIRNAGDAKYVISDAETGEVYVEEDLGPVSAAFYYANGGSWQDTQKAVNLGWSGTKANGEKLPEGTTVNISLVLAPEYYRKADGTYDWDALGRGASLSTMTTIDNTAPEIEDVSVSLVDGSLDVAAKDNEYVSVVALYDAAGSKALTYVAPNQETAGETQHVRLDVSKVVGKTFLLQVYDYAMNVSTYKVSYDFLPDIDGYYTFFDLNKKQWYTYTEDASESAAMGATNLKLYAAEYADGYVFAIDEKNALYVMPDNDFANVTKIADLGAASGPLSYDFFVSDMAYNAAEKEMYFLAYSEANELGASYLFKLDLLTGATSLVGEMGKDIWTLASDGSNGFYGQGTFDNKLYHFTAATFAEPEDLGALDDELSIYMAQSSLAWDAKNQKLVFTLATASSFTGQILNSAIYTIDPTTRESKKLADHSSLSVILGCYVKAGRTDDASHFAPSTEAMAVSLSESSLSLLVNEKATLTAQANPWTLSDRSVTWSSSDDSVVTVKNGVVTGVGEGSAVITAASAVDPEVKAECYVTVTTLHITVEGALQDKDGHAQFYQWNLENKSWTPGKLIKDGEISIESTTLASSDLMYLMDATADSWAMHKINTATGEDLGSANGAGVPLWDMAYSSLFSTEEQDQIVGVYYYYLFSPKDPMNLDAYGFKLQSFLQQVGASYFTAIASAGETSVKLKSGETVPAEMFLALDNKGNMWVLNLYYTEADGYSLSGGCYETTLPELAFGGHEDSMYCSLVMADEGTTDGLTLFLSYFTGDTNELYMLNLMQSSDGLYFDATDVGNVGDSVWPATVNRVYGNASIKGIQTAEAAAEKNDIELTAQTVSAEKIERSTQEASGSLNTVSNAAAPAAQRVAAVKGGSMTANGDVDLTLTADEATTNGLLEITWDPSLMDYVSGVSTAQLSSFQPAEGKLLFGYAAEKEIASDAVLANLKFRPKDDVHCDLEVQVKTLQRNAESGLDLSETIVVKNENVEHNWGEWIVTKQPTCFAPGEETRVCADCGAEQTREIPASTENCPSKAFSDLDNTQWYHEGVDYVLNNELMLGVGGSLFEPDGTVTRAQLAMVLYRVAGKPDVKNTANPFKDVTEGVWYADAVKWAAEAGVVKGISADEFAPEVPVTRQEIATMLYRFAKAEAVAEDKLAAFPDAASVADWARDAMNWAVATGLINGVKAADGTVTLDAQSGATRAQIATLLMRFLKG</sequence>
<dbReference type="PROSITE" id="PS51892">
    <property type="entry name" value="SUBTILASE"/>
    <property type="match status" value="1"/>
</dbReference>
<accession>A0ABV1G4G1</accession>
<dbReference type="Pfam" id="PF00395">
    <property type="entry name" value="SLH"/>
    <property type="match status" value="3"/>
</dbReference>
<gene>
    <name evidence="9" type="ORF">WMO66_03235</name>
</gene>
<dbReference type="PROSITE" id="PS00137">
    <property type="entry name" value="SUBTILASE_HIS"/>
    <property type="match status" value="1"/>
</dbReference>
<keyword evidence="10" id="KW-1185">Reference proteome</keyword>
<dbReference type="InterPro" id="IPR000209">
    <property type="entry name" value="Peptidase_S8/S53_dom"/>
</dbReference>
<feature type="chain" id="PRO_5047378916" evidence="7">
    <location>
        <begin position="28"/>
        <end position="2241"/>
    </location>
</feature>
<keyword evidence="3" id="KW-0677">Repeat</keyword>
<comment type="caution">
    <text evidence="9">The sequence shown here is derived from an EMBL/GenBank/DDBJ whole genome shotgun (WGS) entry which is preliminary data.</text>
</comment>
<dbReference type="SUPFAM" id="SSF52743">
    <property type="entry name" value="Subtilisin-like"/>
    <property type="match status" value="1"/>
</dbReference>
<feature type="domain" description="SLH" evidence="8">
    <location>
        <begin position="2183"/>
        <end position="2241"/>
    </location>
</feature>
<dbReference type="Pfam" id="PF02225">
    <property type="entry name" value="PA"/>
    <property type="match status" value="1"/>
</dbReference>
<evidence type="ECO:0000256" key="7">
    <source>
        <dbReference type="SAM" id="SignalP"/>
    </source>
</evidence>
<dbReference type="Gene3D" id="2.60.40.1080">
    <property type="match status" value="1"/>
</dbReference>
<reference evidence="9 10" key="1">
    <citation type="submission" date="2024-03" db="EMBL/GenBank/DDBJ databases">
        <title>Human intestinal bacterial collection.</title>
        <authorList>
            <person name="Pauvert C."/>
            <person name="Hitch T.C.A."/>
            <person name="Clavel T."/>
        </authorList>
    </citation>
    <scope>NUCLEOTIDE SEQUENCE [LARGE SCALE GENOMIC DNA]</scope>
    <source>
        <strain evidence="9 10">CLA-AA-H192</strain>
    </source>
</reference>
<evidence type="ECO:0000313" key="10">
    <source>
        <dbReference type="Proteomes" id="UP001491552"/>
    </source>
</evidence>
<dbReference type="PRINTS" id="PR00723">
    <property type="entry name" value="SUBTILISIN"/>
</dbReference>
<dbReference type="Gene3D" id="3.50.30.30">
    <property type="match status" value="1"/>
</dbReference>
<evidence type="ECO:0000256" key="4">
    <source>
        <dbReference type="ARBA" id="ARBA00022801"/>
    </source>
</evidence>
<dbReference type="SUPFAM" id="SSF75011">
    <property type="entry name" value="3-carboxy-cis,cis-mucoante lactonizing enzyme"/>
    <property type="match status" value="1"/>
</dbReference>
<dbReference type="InterPro" id="IPR015500">
    <property type="entry name" value="Peptidase_S8_subtilisin-rel"/>
</dbReference>
<keyword evidence="2 6" id="KW-0645">Protease</keyword>
<keyword evidence="7" id="KW-0732">Signal</keyword>
<dbReference type="SUPFAM" id="SSF52025">
    <property type="entry name" value="PA domain"/>
    <property type="match status" value="1"/>
</dbReference>
<evidence type="ECO:0000256" key="6">
    <source>
        <dbReference type="PROSITE-ProRule" id="PRU01240"/>
    </source>
</evidence>
<dbReference type="InterPro" id="IPR022398">
    <property type="entry name" value="Peptidase_S8_His-AS"/>
</dbReference>